<evidence type="ECO:0000259" key="8">
    <source>
        <dbReference type="PROSITE" id="PS50110"/>
    </source>
</evidence>
<comment type="function">
    <text evidence="5">May play the central regulatory role in sporulation. It may be an element of the effector pathway responsible for the activation of sporulation genes in response to nutritional stress. Spo0A may act in concert with spo0H (a sigma factor) to control the expression of some genes that are critical to the sporulation process.</text>
</comment>
<dbReference type="PROSITE" id="PS50110">
    <property type="entry name" value="RESPONSE_REGULATORY"/>
    <property type="match status" value="1"/>
</dbReference>
<dbReference type="InterPro" id="IPR001789">
    <property type="entry name" value="Sig_transdc_resp-reg_receiver"/>
</dbReference>
<protein>
    <recommendedName>
        <fullName evidence="1">Stage 0 sporulation protein A homolog</fullName>
    </recommendedName>
</protein>
<dbReference type="EMBL" id="SMMX01000006">
    <property type="protein sequence ID" value="TDA21976.1"/>
    <property type="molecule type" value="Genomic_DNA"/>
</dbReference>
<dbReference type="CDD" id="cd00383">
    <property type="entry name" value="trans_reg_C"/>
    <property type="match status" value="1"/>
</dbReference>
<evidence type="ECO:0000313" key="10">
    <source>
        <dbReference type="EMBL" id="TDA21976.1"/>
    </source>
</evidence>
<dbReference type="GO" id="GO:0006355">
    <property type="term" value="P:regulation of DNA-templated transcription"/>
    <property type="evidence" value="ECO:0007669"/>
    <property type="project" value="InterPro"/>
</dbReference>
<feature type="modified residue" description="4-aspartylphosphate" evidence="6">
    <location>
        <position position="52"/>
    </location>
</feature>
<evidence type="ECO:0000256" key="2">
    <source>
        <dbReference type="ARBA" id="ARBA00023015"/>
    </source>
</evidence>
<gene>
    <name evidence="10" type="ORF">E1963_09470</name>
</gene>
<dbReference type="PANTHER" id="PTHR48111">
    <property type="entry name" value="REGULATOR OF RPOS"/>
    <property type="match status" value="1"/>
</dbReference>
<evidence type="ECO:0000256" key="5">
    <source>
        <dbReference type="ARBA" id="ARBA00024867"/>
    </source>
</evidence>
<dbReference type="InterPro" id="IPR011006">
    <property type="entry name" value="CheY-like_superfamily"/>
</dbReference>
<evidence type="ECO:0000256" key="6">
    <source>
        <dbReference type="PROSITE-ProRule" id="PRU00169"/>
    </source>
</evidence>
<dbReference type="InterPro" id="IPR001867">
    <property type="entry name" value="OmpR/PhoB-type_DNA-bd"/>
</dbReference>
<evidence type="ECO:0000259" key="9">
    <source>
        <dbReference type="PROSITE" id="PS51755"/>
    </source>
</evidence>
<dbReference type="Pfam" id="PF00486">
    <property type="entry name" value="Trans_reg_C"/>
    <property type="match status" value="1"/>
</dbReference>
<comment type="caution">
    <text evidence="10">The sequence shown here is derived from an EMBL/GenBank/DDBJ whole genome shotgun (WGS) entry which is preliminary data.</text>
</comment>
<dbReference type="RefSeq" id="WP_132277436.1">
    <property type="nucleotide sequence ID" value="NZ_JAOBST010000013.1"/>
</dbReference>
<dbReference type="Gene3D" id="1.10.10.10">
    <property type="entry name" value="Winged helix-like DNA-binding domain superfamily/Winged helix DNA-binding domain"/>
    <property type="match status" value="1"/>
</dbReference>
<dbReference type="Pfam" id="PF00072">
    <property type="entry name" value="Response_reg"/>
    <property type="match status" value="1"/>
</dbReference>
<evidence type="ECO:0000256" key="1">
    <source>
        <dbReference type="ARBA" id="ARBA00018672"/>
    </source>
</evidence>
<name>A0A4R4FGS6_9FIRM</name>
<organism evidence="10 11">
    <name type="scientific">Extibacter muris</name>
    <dbReference type="NCBI Taxonomy" id="1796622"/>
    <lineage>
        <taxon>Bacteria</taxon>
        <taxon>Bacillati</taxon>
        <taxon>Bacillota</taxon>
        <taxon>Clostridia</taxon>
        <taxon>Lachnospirales</taxon>
        <taxon>Lachnospiraceae</taxon>
        <taxon>Extibacter</taxon>
    </lineage>
</organism>
<evidence type="ECO:0000256" key="3">
    <source>
        <dbReference type="ARBA" id="ARBA00023125"/>
    </source>
</evidence>
<evidence type="ECO:0000313" key="11">
    <source>
        <dbReference type="Proteomes" id="UP000295710"/>
    </source>
</evidence>
<accession>A0A4R4FGS6</accession>
<dbReference type="SMART" id="SM00448">
    <property type="entry name" value="REC"/>
    <property type="match status" value="1"/>
</dbReference>
<dbReference type="SUPFAM" id="SSF52172">
    <property type="entry name" value="CheY-like"/>
    <property type="match status" value="1"/>
</dbReference>
<dbReference type="InterPro" id="IPR039420">
    <property type="entry name" value="WalR-like"/>
</dbReference>
<keyword evidence="4" id="KW-0804">Transcription</keyword>
<dbReference type="GO" id="GO:0005829">
    <property type="term" value="C:cytosol"/>
    <property type="evidence" value="ECO:0007669"/>
    <property type="project" value="TreeGrafter"/>
</dbReference>
<dbReference type="GO" id="GO:0000156">
    <property type="term" value="F:phosphorelay response regulator activity"/>
    <property type="evidence" value="ECO:0007669"/>
    <property type="project" value="TreeGrafter"/>
</dbReference>
<feature type="DNA-binding region" description="OmpR/PhoB-type" evidence="7">
    <location>
        <begin position="123"/>
        <end position="221"/>
    </location>
</feature>
<evidence type="ECO:0000256" key="7">
    <source>
        <dbReference type="PROSITE-ProRule" id="PRU01091"/>
    </source>
</evidence>
<reference evidence="10 11" key="1">
    <citation type="journal article" date="2016" name="Nat. Microbiol.">
        <title>The Mouse Intestinal Bacterial Collection (miBC) provides host-specific insight into cultured diversity and functional potential of the gut microbiota.</title>
        <authorList>
            <person name="Lagkouvardos I."/>
            <person name="Pukall R."/>
            <person name="Abt B."/>
            <person name="Foesel B.U."/>
            <person name="Meier-Kolthoff J.P."/>
            <person name="Kumar N."/>
            <person name="Bresciani A."/>
            <person name="Martinez I."/>
            <person name="Just S."/>
            <person name="Ziegler C."/>
            <person name="Brugiroux S."/>
            <person name="Garzetti D."/>
            <person name="Wenning M."/>
            <person name="Bui T.P."/>
            <person name="Wang J."/>
            <person name="Hugenholtz F."/>
            <person name="Plugge C.M."/>
            <person name="Peterson D.A."/>
            <person name="Hornef M.W."/>
            <person name="Baines J.F."/>
            <person name="Smidt H."/>
            <person name="Walter J."/>
            <person name="Kristiansen K."/>
            <person name="Nielsen H.B."/>
            <person name="Haller D."/>
            <person name="Overmann J."/>
            <person name="Stecher B."/>
            <person name="Clavel T."/>
        </authorList>
    </citation>
    <scope>NUCLEOTIDE SEQUENCE [LARGE SCALE GENOMIC DNA]</scope>
    <source>
        <strain evidence="10 11">DSM 28560</strain>
    </source>
</reference>
<dbReference type="SUPFAM" id="SSF46894">
    <property type="entry name" value="C-terminal effector domain of the bipartite response regulators"/>
    <property type="match status" value="1"/>
</dbReference>
<keyword evidence="6" id="KW-0597">Phosphoprotein</keyword>
<dbReference type="Proteomes" id="UP000295710">
    <property type="component" value="Unassembled WGS sequence"/>
</dbReference>
<dbReference type="SMART" id="SM00862">
    <property type="entry name" value="Trans_reg_C"/>
    <property type="match status" value="1"/>
</dbReference>
<dbReference type="GO" id="GO:0000976">
    <property type="term" value="F:transcription cis-regulatory region binding"/>
    <property type="evidence" value="ECO:0007669"/>
    <property type="project" value="TreeGrafter"/>
</dbReference>
<dbReference type="AlphaFoldDB" id="A0A4R4FGS6"/>
<dbReference type="GO" id="GO:0032993">
    <property type="term" value="C:protein-DNA complex"/>
    <property type="evidence" value="ECO:0007669"/>
    <property type="project" value="TreeGrafter"/>
</dbReference>
<dbReference type="PANTHER" id="PTHR48111:SF43">
    <property type="entry name" value="STAGE 0 SPORULATION PROTEIN A HOMOLOG"/>
    <property type="match status" value="1"/>
</dbReference>
<keyword evidence="3 7" id="KW-0238">DNA-binding</keyword>
<dbReference type="CDD" id="cd17574">
    <property type="entry name" value="REC_OmpR"/>
    <property type="match status" value="1"/>
</dbReference>
<proteinExistence type="predicted"/>
<sequence length="228" mass="25602">MKKIAVVEDEIFMREELECIFSKAGFEVTCITDFGRAAELIRGYAPQLVLLDLNLPGKSGFDICIELKEHSSIPVLVLTSRNHLNDEVRALRLGADEYLTKPCRKERLLARAENLLRRYEGREHVIHLADLSLDTHTYTLSASGSSILLPENQGKIMERLMNGRGAAVTKEQLSETLWGTTEYIDENALQVNMTRLKKSLARLSLEGRIVTVRGVGYRIAGRDSDGKD</sequence>
<dbReference type="Gene3D" id="3.40.50.2300">
    <property type="match status" value="1"/>
</dbReference>
<keyword evidence="2" id="KW-0805">Transcription regulation</keyword>
<keyword evidence="11" id="KW-1185">Reference proteome</keyword>
<dbReference type="InterPro" id="IPR036388">
    <property type="entry name" value="WH-like_DNA-bd_sf"/>
</dbReference>
<evidence type="ECO:0000256" key="4">
    <source>
        <dbReference type="ARBA" id="ARBA00023163"/>
    </source>
</evidence>
<feature type="domain" description="Response regulatory" evidence="8">
    <location>
        <begin position="3"/>
        <end position="116"/>
    </location>
</feature>
<dbReference type="InterPro" id="IPR016032">
    <property type="entry name" value="Sig_transdc_resp-reg_C-effctor"/>
</dbReference>
<feature type="domain" description="OmpR/PhoB-type" evidence="9">
    <location>
        <begin position="123"/>
        <end position="221"/>
    </location>
</feature>
<dbReference type="PROSITE" id="PS51755">
    <property type="entry name" value="OMPR_PHOB"/>
    <property type="match status" value="1"/>
</dbReference>